<name>A0A6S7K5C5_PARCT</name>
<evidence type="ECO:0000313" key="2">
    <source>
        <dbReference type="Proteomes" id="UP001152795"/>
    </source>
</evidence>
<dbReference type="EMBL" id="CACRXK020022637">
    <property type="protein sequence ID" value="CAB4037010.1"/>
    <property type="molecule type" value="Genomic_DNA"/>
</dbReference>
<organism evidence="1 2">
    <name type="scientific">Paramuricea clavata</name>
    <name type="common">Red gorgonian</name>
    <name type="synonym">Violescent sea-whip</name>
    <dbReference type="NCBI Taxonomy" id="317549"/>
    <lineage>
        <taxon>Eukaryota</taxon>
        <taxon>Metazoa</taxon>
        <taxon>Cnidaria</taxon>
        <taxon>Anthozoa</taxon>
        <taxon>Octocorallia</taxon>
        <taxon>Malacalcyonacea</taxon>
        <taxon>Plexauridae</taxon>
        <taxon>Paramuricea</taxon>
    </lineage>
</organism>
<dbReference type="OrthoDB" id="5977709at2759"/>
<proteinExistence type="predicted"/>
<gene>
    <name evidence="1" type="ORF">PACLA_8A074221</name>
</gene>
<keyword evidence="2" id="KW-1185">Reference proteome</keyword>
<sequence length="287" mass="33087">MCGLHNLRQFYHFAFVTENDEVVMHYKQWSSEKWDENKYQPLKLLKGSPSGVPSLIKPDYEAVELKKLESMVDKSSEIGAFQKEEVEQWKEFLAEERKKAEMYENAELVDLGKHSVANQIYLRSEGDRWPIDDLLERERPQEPLSVVSSVLENFSAKERGDGLVQVYSGAYIRTKEVQRGVIEEAPLEEITVGDLVAVECENYKDELPLIAKVLKIDAETLEIEWYTGGWKTVWKPAKKRSGKQMIPWTDTIPKESIKLFDFTLTGGNKLRKATVERLKEAYGLQHA</sequence>
<reference evidence="1" key="1">
    <citation type="submission" date="2020-04" db="EMBL/GenBank/DDBJ databases">
        <authorList>
            <person name="Alioto T."/>
            <person name="Alioto T."/>
            <person name="Gomez Garrido J."/>
        </authorList>
    </citation>
    <scope>NUCLEOTIDE SEQUENCE</scope>
    <source>
        <strain evidence="1">A484AB</strain>
    </source>
</reference>
<evidence type="ECO:0000313" key="1">
    <source>
        <dbReference type="EMBL" id="CAB4037010.1"/>
    </source>
</evidence>
<dbReference type="Proteomes" id="UP001152795">
    <property type="component" value="Unassembled WGS sequence"/>
</dbReference>
<accession>A0A6S7K5C5</accession>
<protein>
    <submittedName>
        <fullName evidence="1">Uncharacterized protein</fullName>
    </submittedName>
</protein>
<dbReference type="AlphaFoldDB" id="A0A6S7K5C5"/>
<comment type="caution">
    <text evidence="1">The sequence shown here is derived from an EMBL/GenBank/DDBJ whole genome shotgun (WGS) entry which is preliminary data.</text>
</comment>